<dbReference type="PROSITE" id="PS51375">
    <property type="entry name" value="PPR"/>
    <property type="match status" value="1"/>
</dbReference>
<dbReference type="PANTHER" id="PTHR47447">
    <property type="entry name" value="OS03G0856100 PROTEIN"/>
    <property type="match status" value="1"/>
</dbReference>
<keyword evidence="1" id="KW-0677">Repeat</keyword>
<dbReference type="OrthoDB" id="185373at2759"/>
<dbReference type="PANTHER" id="PTHR47447:SF17">
    <property type="entry name" value="OS12G0638900 PROTEIN"/>
    <property type="match status" value="1"/>
</dbReference>
<evidence type="ECO:0000313" key="3">
    <source>
        <dbReference type="EMBL" id="CCI44474.1"/>
    </source>
</evidence>
<dbReference type="InterPro" id="IPR002885">
    <property type="entry name" value="PPR_rpt"/>
</dbReference>
<dbReference type="EMBL" id="CAIX01000071">
    <property type="protein sequence ID" value="CCI44474.1"/>
    <property type="molecule type" value="Genomic_DNA"/>
</dbReference>
<evidence type="ECO:0000256" key="2">
    <source>
        <dbReference type="PROSITE-ProRule" id="PRU00708"/>
    </source>
</evidence>
<dbReference type="Pfam" id="PF13812">
    <property type="entry name" value="PPR_3"/>
    <property type="match status" value="2"/>
</dbReference>
<dbReference type="AlphaFoldDB" id="A0A024GCA0"/>
<evidence type="ECO:0000256" key="1">
    <source>
        <dbReference type="ARBA" id="ARBA00022737"/>
    </source>
</evidence>
<sequence>MRHRLHWIPWRLVSRVARQNPRTEQILNQPTKLFMRTSTYSTQLHAQKNSKTLNLTTFDRNTLLHILYVSKKNGHFTNSSRNYLLTYPLTEYKWNHHDLVAILEGLLSLSQNNLSREFLLNQLQRGHIDSSYSTMALFMRKHNAELAIELFNFMAEKPNKMDAGLYTGVIHCCACGELKHIRSAIRLFERMEREGFEPNYRTYGAILLAYARLNHWNEIYSLLELVQVEKSSRELNKTISCAIVNSYHKSGMMPKDNHVWHAALSSSGRMADTKTLNAVTQSISSQNPVDKSLLCIIISAFGYTDTPEKAFDIFDRERDRIHEPTVEIANSLLTTCMRSQSLDRITQVTDYMEENHIDWDLCTLNILLRICAINGDIRQAEEYWRIAEEKFHIRVDRQSYEILVQVYTEAQAYDRVIKLWQCDRTCRRRAKSSLMFNCLMDACKECKDIDTASNLVAEFQNRGHVIANFSQNRIISLFLACDQEARALSYYQKLMLHEKNRTPYALTALLKHFIAQKEYEKVIDLYEEFADTLETRDYHFFSLDAVFVYVAKAAALTGAHQLVLDVYKLAEQAGSSVVIRERLGIELLDSCQKANDWKTAVTVYDHLHPKLSQEMMEKFYKRVLQVVASAGQYEEALNVNGGAWYRSRQLENSIEE</sequence>
<dbReference type="InParanoid" id="A0A024GCA0"/>
<dbReference type="InterPro" id="IPR011990">
    <property type="entry name" value="TPR-like_helical_dom_sf"/>
</dbReference>
<evidence type="ECO:0008006" key="5">
    <source>
        <dbReference type="Google" id="ProtNLM"/>
    </source>
</evidence>
<evidence type="ECO:0000313" key="4">
    <source>
        <dbReference type="Proteomes" id="UP000053237"/>
    </source>
</evidence>
<accession>A0A024GCA0</accession>
<dbReference type="NCBIfam" id="TIGR00756">
    <property type="entry name" value="PPR"/>
    <property type="match status" value="1"/>
</dbReference>
<feature type="repeat" description="PPR" evidence="2">
    <location>
        <begin position="162"/>
        <end position="198"/>
    </location>
</feature>
<gene>
    <name evidence="3" type="ORF">BN9_052830</name>
</gene>
<protein>
    <recommendedName>
        <fullName evidence="5">Pentacotripeptide-repeat region of PRORP domain-containing protein</fullName>
    </recommendedName>
</protein>
<dbReference type="Proteomes" id="UP000053237">
    <property type="component" value="Unassembled WGS sequence"/>
</dbReference>
<reference evidence="3 4" key="1">
    <citation type="submission" date="2012-05" db="EMBL/GenBank/DDBJ databases">
        <title>Recombination and specialization in a pathogen metapopulation.</title>
        <authorList>
            <person name="Gardiner A."/>
            <person name="Kemen E."/>
            <person name="Schultz-Larsen T."/>
            <person name="MacLean D."/>
            <person name="Van Oosterhout C."/>
            <person name="Jones J.D.G."/>
        </authorList>
    </citation>
    <scope>NUCLEOTIDE SEQUENCE [LARGE SCALE GENOMIC DNA]</scope>
    <source>
        <strain evidence="3 4">Ac Nc2</strain>
    </source>
</reference>
<organism evidence="3 4">
    <name type="scientific">Albugo candida</name>
    <dbReference type="NCBI Taxonomy" id="65357"/>
    <lineage>
        <taxon>Eukaryota</taxon>
        <taxon>Sar</taxon>
        <taxon>Stramenopiles</taxon>
        <taxon>Oomycota</taxon>
        <taxon>Peronosporomycetes</taxon>
        <taxon>Albuginales</taxon>
        <taxon>Albuginaceae</taxon>
        <taxon>Albugo</taxon>
    </lineage>
</organism>
<comment type="caution">
    <text evidence="3">The sequence shown here is derived from an EMBL/GenBank/DDBJ whole genome shotgun (WGS) entry which is preliminary data.</text>
</comment>
<keyword evidence="4" id="KW-1185">Reference proteome</keyword>
<dbReference type="Gene3D" id="1.25.40.10">
    <property type="entry name" value="Tetratricopeptide repeat domain"/>
    <property type="match status" value="3"/>
</dbReference>
<dbReference type="STRING" id="65357.A0A024GCA0"/>
<name>A0A024GCA0_9STRA</name>
<proteinExistence type="predicted"/>